<name>A0ACB8BS89_9AGAM</name>
<dbReference type="EMBL" id="MU266349">
    <property type="protein sequence ID" value="KAH7928800.1"/>
    <property type="molecule type" value="Genomic_DNA"/>
</dbReference>
<sequence>MKHATTLPLALSSRCVSALCDASNILYEAHYHLSPPFHATCKYMGSNFKEDTWGGYELKKESGRSDKAHCVTIARVDVDVFVGVPVISSEYAASLDLSLRPHSSLGYSGSVWVLSISIFTASLQL</sequence>
<evidence type="ECO:0000313" key="2">
    <source>
        <dbReference type="Proteomes" id="UP000790709"/>
    </source>
</evidence>
<comment type="caution">
    <text evidence="1">The sequence shown here is derived from an EMBL/GenBank/DDBJ whole genome shotgun (WGS) entry which is preliminary data.</text>
</comment>
<proteinExistence type="predicted"/>
<accession>A0ACB8BS89</accession>
<organism evidence="1 2">
    <name type="scientific">Leucogyrophana mollusca</name>
    <dbReference type="NCBI Taxonomy" id="85980"/>
    <lineage>
        <taxon>Eukaryota</taxon>
        <taxon>Fungi</taxon>
        <taxon>Dikarya</taxon>
        <taxon>Basidiomycota</taxon>
        <taxon>Agaricomycotina</taxon>
        <taxon>Agaricomycetes</taxon>
        <taxon>Agaricomycetidae</taxon>
        <taxon>Boletales</taxon>
        <taxon>Boletales incertae sedis</taxon>
        <taxon>Leucogyrophana</taxon>
    </lineage>
</organism>
<protein>
    <submittedName>
        <fullName evidence="1">Uncharacterized protein</fullName>
    </submittedName>
</protein>
<dbReference type="Proteomes" id="UP000790709">
    <property type="component" value="Unassembled WGS sequence"/>
</dbReference>
<gene>
    <name evidence="1" type="ORF">BV22DRAFT_1030377</name>
</gene>
<reference evidence="1" key="1">
    <citation type="journal article" date="2021" name="New Phytol.">
        <title>Evolutionary innovations through gain and loss of genes in the ectomycorrhizal Boletales.</title>
        <authorList>
            <person name="Wu G."/>
            <person name="Miyauchi S."/>
            <person name="Morin E."/>
            <person name="Kuo A."/>
            <person name="Drula E."/>
            <person name="Varga T."/>
            <person name="Kohler A."/>
            <person name="Feng B."/>
            <person name="Cao Y."/>
            <person name="Lipzen A."/>
            <person name="Daum C."/>
            <person name="Hundley H."/>
            <person name="Pangilinan J."/>
            <person name="Johnson J."/>
            <person name="Barry K."/>
            <person name="LaButti K."/>
            <person name="Ng V."/>
            <person name="Ahrendt S."/>
            <person name="Min B."/>
            <person name="Choi I.G."/>
            <person name="Park H."/>
            <person name="Plett J.M."/>
            <person name="Magnuson J."/>
            <person name="Spatafora J.W."/>
            <person name="Nagy L.G."/>
            <person name="Henrissat B."/>
            <person name="Grigoriev I.V."/>
            <person name="Yang Z.L."/>
            <person name="Xu J."/>
            <person name="Martin F.M."/>
        </authorList>
    </citation>
    <scope>NUCLEOTIDE SEQUENCE</scope>
    <source>
        <strain evidence="1">KUC20120723A-06</strain>
    </source>
</reference>
<evidence type="ECO:0000313" key="1">
    <source>
        <dbReference type="EMBL" id="KAH7928800.1"/>
    </source>
</evidence>
<keyword evidence="2" id="KW-1185">Reference proteome</keyword>